<evidence type="ECO:0000313" key="2">
    <source>
        <dbReference type="EMBL" id="KAL3676278.1"/>
    </source>
</evidence>
<proteinExistence type="predicted"/>
<accession>A0ABD3GAT5</accession>
<organism evidence="2 3">
    <name type="scientific">Riccia sorocarpa</name>
    <dbReference type="NCBI Taxonomy" id="122646"/>
    <lineage>
        <taxon>Eukaryota</taxon>
        <taxon>Viridiplantae</taxon>
        <taxon>Streptophyta</taxon>
        <taxon>Embryophyta</taxon>
        <taxon>Marchantiophyta</taxon>
        <taxon>Marchantiopsida</taxon>
        <taxon>Marchantiidae</taxon>
        <taxon>Marchantiales</taxon>
        <taxon>Ricciaceae</taxon>
        <taxon>Riccia</taxon>
    </lineage>
</organism>
<sequence>MGNRATPVVIVGVTGRVGIALIRPINVDDIGNHLWWTHFCPKEIARLTAGVPPEILSRLGLDDFLSLQFARPNTEAVAEFIRNYSKDTHQSTVRGQQINLSLEAIRDAFHLPAGTTMCPKMKKGLHIEDWFDYYDEKKKAFWSNLCLKPGWAPILELLNALLLCRRYPKEVTVEPPANDQPAAQVENNHGRSAFRNDPSREGSAEAGQSLPSHAKAGPSSSYREESGVRTWVSTHGQQIRVQRAT</sequence>
<comment type="caution">
    <text evidence="2">The sequence shown here is derived from an EMBL/GenBank/DDBJ whole genome shotgun (WGS) entry which is preliminary data.</text>
</comment>
<keyword evidence="3" id="KW-1185">Reference proteome</keyword>
<reference evidence="2 3" key="1">
    <citation type="submission" date="2024-09" db="EMBL/GenBank/DDBJ databases">
        <title>Chromosome-scale assembly of Riccia sorocarpa.</title>
        <authorList>
            <person name="Paukszto L."/>
        </authorList>
    </citation>
    <scope>NUCLEOTIDE SEQUENCE [LARGE SCALE GENOMIC DNA]</scope>
    <source>
        <strain evidence="2">LP-2024</strain>
        <tissue evidence="2">Aerial parts of the thallus</tissue>
    </source>
</reference>
<dbReference type="AlphaFoldDB" id="A0ABD3GAT5"/>
<dbReference type="EMBL" id="JBJQOH010000008">
    <property type="protein sequence ID" value="KAL3676278.1"/>
    <property type="molecule type" value="Genomic_DNA"/>
</dbReference>
<evidence type="ECO:0000256" key="1">
    <source>
        <dbReference type="SAM" id="MobiDB-lite"/>
    </source>
</evidence>
<name>A0ABD3GAT5_9MARC</name>
<gene>
    <name evidence="2" type="ORF">R1sor_026226</name>
</gene>
<protein>
    <submittedName>
        <fullName evidence="2">Uncharacterized protein</fullName>
    </submittedName>
</protein>
<feature type="compositionally biased region" description="Polar residues" evidence="1">
    <location>
        <begin position="231"/>
        <end position="245"/>
    </location>
</feature>
<dbReference type="Proteomes" id="UP001633002">
    <property type="component" value="Unassembled WGS sequence"/>
</dbReference>
<evidence type="ECO:0000313" key="3">
    <source>
        <dbReference type="Proteomes" id="UP001633002"/>
    </source>
</evidence>
<feature type="region of interest" description="Disordered" evidence="1">
    <location>
        <begin position="173"/>
        <end position="245"/>
    </location>
</feature>